<sequence length="228" mass="25864">MALFIISMTQYPVFGSMELQKPSISVSSFCFPLSANSGSIRVSKSNRSLSLIQLYQDYFCFFILFPIVSKLWVHPSFKIQQESLSLIQLYQDSWSAYPGPEEGDEQLAFIAALIKPLKQDHYSGHCSILLTSTPGQDFIQFIHTEIIRHKLYKCSVWKLDDHHREMLIDEWIAATRDINHLTPIPHSRAPAQPSIEIVAQVANENAILGQENSDSVEMDQLGTRPPDP</sequence>
<protein>
    <submittedName>
        <fullName evidence="2">Uncharacterized protein</fullName>
    </submittedName>
</protein>
<evidence type="ECO:0000313" key="3">
    <source>
        <dbReference type="Proteomes" id="UP000054988"/>
    </source>
</evidence>
<accession>A0A0W0FI18</accession>
<feature type="region of interest" description="Disordered" evidence="1">
    <location>
        <begin position="208"/>
        <end position="228"/>
    </location>
</feature>
<reference evidence="2 3" key="1">
    <citation type="submission" date="2015-12" db="EMBL/GenBank/DDBJ databases">
        <title>Draft genome sequence of Moniliophthora roreri, the causal agent of frosty pod rot of cacao.</title>
        <authorList>
            <person name="Aime M.C."/>
            <person name="Diaz-Valderrama J.R."/>
            <person name="Kijpornyongpan T."/>
            <person name="Phillips-Mora W."/>
        </authorList>
    </citation>
    <scope>NUCLEOTIDE SEQUENCE [LARGE SCALE GENOMIC DNA]</scope>
    <source>
        <strain evidence="2 3">MCA 2952</strain>
    </source>
</reference>
<dbReference type="EMBL" id="LATX01001946">
    <property type="protein sequence ID" value="KTB35967.1"/>
    <property type="molecule type" value="Genomic_DNA"/>
</dbReference>
<organism evidence="2 3">
    <name type="scientific">Moniliophthora roreri</name>
    <name type="common">Frosty pod rot fungus</name>
    <name type="synonym">Monilia roreri</name>
    <dbReference type="NCBI Taxonomy" id="221103"/>
    <lineage>
        <taxon>Eukaryota</taxon>
        <taxon>Fungi</taxon>
        <taxon>Dikarya</taxon>
        <taxon>Basidiomycota</taxon>
        <taxon>Agaricomycotina</taxon>
        <taxon>Agaricomycetes</taxon>
        <taxon>Agaricomycetidae</taxon>
        <taxon>Agaricales</taxon>
        <taxon>Marasmiineae</taxon>
        <taxon>Marasmiaceae</taxon>
        <taxon>Moniliophthora</taxon>
    </lineage>
</organism>
<proteinExistence type="predicted"/>
<dbReference type="Proteomes" id="UP000054988">
    <property type="component" value="Unassembled WGS sequence"/>
</dbReference>
<dbReference type="AlphaFoldDB" id="A0A0W0FI18"/>
<evidence type="ECO:0000313" key="2">
    <source>
        <dbReference type="EMBL" id="KTB35967.1"/>
    </source>
</evidence>
<evidence type="ECO:0000256" key="1">
    <source>
        <dbReference type="SAM" id="MobiDB-lite"/>
    </source>
</evidence>
<gene>
    <name evidence="2" type="ORF">WG66_11455</name>
</gene>
<comment type="caution">
    <text evidence="2">The sequence shown here is derived from an EMBL/GenBank/DDBJ whole genome shotgun (WGS) entry which is preliminary data.</text>
</comment>
<name>A0A0W0FI18_MONRR</name>